<proteinExistence type="predicted"/>
<keyword evidence="11" id="KW-1185">Reference proteome</keyword>
<keyword evidence="6" id="KW-0238">DNA-binding</keyword>
<dbReference type="GO" id="GO:0000978">
    <property type="term" value="F:RNA polymerase II cis-regulatory region sequence-specific DNA binding"/>
    <property type="evidence" value="ECO:0007669"/>
    <property type="project" value="TreeGrafter"/>
</dbReference>
<evidence type="ECO:0000256" key="7">
    <source>
        <dbReference type="ARBA" id="ARBA00023163"/>
    </source>
</evidence>
<evidence type="ECO:0000256" key="4">
    <source>
        <dbReference type="ARBA" id="ARBA00022840"/>
    </source>
</evidence>
<keyword evidence="8" id="KW-0539">Nucleus</keyword>
<dbReference type="SUPFAM" id="SSF55681">
    <property type="entry name" value="Class II aaRS and biotin synthetases"/>
    <property type="match status" value="1"/>
</dbReference>
<dbReference type="GO" id="GO:0004812">
    <property type="term" value="F:aminoacyl-tRNA ligase activity"/>
    <property type="evidence" value="ECO:0007669"/>
    <property type="project" value="InterPro"/>
</dbReference>
<dbReference type="PROSITE" id="PS50066">
    <property type="entry name" value="MADS_BOX_2"/>
    <property type="match status" value="1"/>
</dbReference>
<dbReference type="Proteomes" id="UP001187471">
    <property type="component" value="Unassembled WGS sequence"/>
</dbReference>
<dbReference type="SUPFAM" id="SSF55455">
    <property type="entry name" value="SRF-like"/>
    <property type="match status" value="1"/>
</dbReference>
<dbReference type="PANTHER" id="PTHR11945">
    <property type="entry name" value="MADS BOX PROTEIN"/>
    <property type="match status" value="1"/>
</dbReference>
<evidence type="ECO:0000256" key="3">
    <source>
        <dbReference type="ARBA" id="ARBA00022741"/>
    </source>
</evidence>
<organism evidence="10 11">
    <name type="scientific">Escallonia rubra</name>
    <dbReference type="NCBI Taxonomy" id="112253"/>
    <lineage>
        <taxon>Eukaryota</taxon>
        <taxon>Viridiplantae</taxon>
        <taxon>Streptophyta</taxon>
        <taxon>Embryophyta</taxon>
        <taxon>Tracheophyta</taxon>
        <taxon>Spermatophyta</taxon>
        <taxon>Magnoliopsida</taxon>
        <taxon>eudicotyledons</taxon>
        <taxon>Gunneridae</taxon>
        <taxon>Pentapetalae</taxon>
        <taxon>asterids</taxon>
        <taxon>campanulids</taxon>
        <taxon>Escalloniales</taxon>
        <taxon>Escalloniaceae</taxon>
        <taxon>Escallonia</taxon>
    </lineage>
</organism>
<dbReference type="PANTHER" id="PTHR11945:SF776">
    <property type="entry name" value="AGAMOUS-LIKE 50-RELATED"/>
    <property type="match status" value="1"/>
</dbReference>
<evidence type="ECO:0000256" key="5">
    <source>
        <dbReference type="ARBA" id="ARBA00023015"/>
    </source>
</evidence>
<evidence type="ECO:0000256" key="2">
    <source>
        <dbReference type="ARBA" id="ARBA00022598"/>
    </source>
</evidence>
<name>A0AA88QP47_9ASTE</name>
<dbReference type="InterPro" id="IPR002100">
    <property type="entry name" value="TF_MADSbox"/>
</dbReference>
<dbReference type="Pfam" id="PF00319">
    <property type="entry name" value="SRF-TF"/>
    <property type="match status" value="1"/>
</dbReference>
<keyword evidence="2" id="KW-0436">Ligase</keyword>
<keyword evidence="7" id="KW-0804">Transcription</keyword>
<dbReference type="SMART" id="SM00432">
    <property type="entry name" value="MADS"/>
    <property type="match status" value="1"/>
</dbReference>
<feature type="domain" description="MADS-box" evidence="9">
    <location>
        <begin position="66"/>
        <end position="109"/>
    </location>
</feature>
<dbReference type="Pfam" id="PF00152">
    <property type="entry name" value="tRNA-synt_2"/>
    <property type="match status" value="1"/>
</dbReference>
<dbReference type="GO" id="GO:0005634">
    <property type="term" value="C:nucleus"/>
    <property type="evidence" value="ECO:0007669"/>
    <property type="project" value="UniProtKB-SubCell"/>
</dbReference>
<evidence type="ECO:0000256" key="6">
    <source>
        <dbReference type="ARBA" id="ARBA00023125"/>
    </source>
</evidence>
<keyword evidence="4" id="KW-0067">ATP-binding</keyword>
<reference evidence="10" key="1">
    <citation type="submission" date="2022-12" db="EMBL/GenBank/DDBJ databases">
        <title>Draft genome assemblies for two species of Escallonia (Escalloniales).</title>
        <authorList>
            <person name="Chanderbali A."/>
            <person name="Dervinis C."/>
            <person name="Anghel I."/>
            <person name="Soltis D."/>
            <person name="Soltis P."/>
            <person name="Zapata F."/>
        </authorList>
    </citation>
    <scope>NUCLEOTIDE SEQUENCE</scope>
    <source>
        <strain evidence="10">UCBG92.1500</strain>
        <tissue evidence="10">Leaf</tissue>
    </source>
</reference>
<evidence type="ECO:0000259" key="9">
    <source>
        <dbReference type="PROSITE" id="PS50066"/>
    </source>
</evidence>
<keyword evidence="5" id="KW-0805">Transcription regulation</keyword>
<comment type="caution">
    <text evidence="10">The sequence shown here is derived from an EMBL/GenBank/DDBJ whole genome shotgun (WGS) entry which is preliminary data.</text>
</comment>
<evidence type="ECO:0000256" key="8">
    <source>
        <dbReference type="ARBA" id="ARBA00023242"/>
    </source>
</evidence>
<evidence type="ECO:0000256" key="1">
    <source>
        <dbReference type="ARBA" id="ARBA00004123"/>
    </source>
</evidence>
<dbReference type="Gene3D" id="3.40.1810.10">
    <property type="entry name" value="Transcription factor, MADS-box"/>
    <property type="match status" value="1"/>
</dbReference>
<dbReference type="PRINTS" id="PR00404">
    <property type="entry name" value="MADSDOMAIN"/>
</dbReference>
<protein>
    <recommendedName>
        <fullName evidence="9">MADS-box domain-containing protein</fullName>
    </recommendedName>
</protein>
<evidence type="ECO:0000313" key="11">
    <source>
        <dbReference type="Proteomes" id="UP001187471"/>
    </source>
</evidence>
<accession>A0AA88QP47</accession>
<dbReference type="InterPro" id="IPR045864">
    <property type="entry name" value="aa-tRNA-synth_II/BPL/LPL"/>
</dbReference>
<keyword evidence="3" id="KW-0547">Nucleotide-binding</keyword>
<dbReference type="InterPro" id="IPR036879">
    <property type="entry name" value="TF_MADSbox_sf"/>
</dbReference>
<sequence>MGAPPHGGIAFGLDRSVMLLAGANSIWDVIAFPNTTTAQCALTRAPSEVDPQQLKDLVSTMPTRSKGRQRVAMQRMANSSNLQVTFSKCRNGVFKKATELCTLCDAQAANFFVKLP</sequence>
<dbReference type="AlphaFoldDB" id="A0AA88QP47"/>
<dbReference type="GO" id="GO:0000981">
    <property type="term" value="F:DNA-binding transcription factor activity, RNA polymerase II-specific"/>
    <property type="evidence" value="ECO:0007669"/>
    <property type="project" value="TreeGrafter"/>
</dbReference>
<comment type="subcellular location">
    <subcellularLocation>
        <location evidence="1">Nucleus</location>
    </subcellularLocation>
</comment>
<dbReference type="EMBL" id="JAVXUO010002873">
    <property type="protein sequence ID" value="KAK2968904.1"/>
    <property type="molecule type" value="Genomic_DNA"/>
</dbReference>
<dbReference type="Gene3D" id="3.30.930.10">
    <property type="entry name" value="Bira Bifunctional Protein, Domain 2"/>
    <property type="match status" value="1"/>
</dbReference>
<dbReference type="GO" id="GO:0006418">
    <property type="term" value="P:tRNA aminoacylation for protein translation"/>
    <property type="evidence" value="ECO:0007669"/>
    <property type="project" value="InterPro"/>
</dbReference>
<dbReference type="InterPro" id="IPR004364">
    <property type="entry name" value="Aa-tRNA-synt_II"/>
</dbReference>
<gene>
    <name evidence="10" type="ORF">RJ640_018596</name>
</gene>
<evidence type="ECO:0000313" key="10">
    <source>
        <dbReference type="EMBL" id="KAK2968904.1"/>
    </source>
</evidence>
<dbReference type="GO" id="GO:0046983">
    <property type="term" value="F:protein dimerization activity"/>
    <property type="evidence" value="ECO:0007669"/>
    <property type="project" value="InterPro"/>
</dbReference>
<dbReference type="GO" id="GO:0005524">
    <property type="term" value="F:ATP binding"/>
    <property type="evidence" value="ECO:0007669"/>
    <property type="project" value="InterPro"/>
</dbReference>